<evidence type="ECO:0000313" key="1">
    <source>
        <dbReference type="EMBL" id="NOU76186.1"/>
    </source>
</evidence>
<dbReference type="RefSeq" id="WP_171648529.1">
    <property type="nucleotide sequence ID" value="NZ_WHOA01000241.1"/>
</dbReference>
<keyword evidence="2" id="KW-1185">Reference proteome</keyword>
<dbReference type="EMBL" id="WHOA01000241">
    <property type="protein sequence ID" value="NOU76186.1"/>
    <property type="molecule type" value="Genomic_DNA"/>
</dbReference>
<name>A0ABX1Y7Z5_9BACL</name>
<comment type="caution">
    <text evidence="1">The sequence shown here is derived from an EMBL/GenBank/DDBJ whole genome shotgun (WGS) entry which is preliminary data.</text>
</comment>
<dbReference type="Proteomes" id="UP000616779">
    <property type="component" value="Unassembled WGS sequence"/>
</dbReference>
<evidence type="ECO:0000313" key="2">
    <source>
        <dbReference type="Proteomes" id="UP000616779"/>
    </source>
</evidence>
<proteinExistence type="predicted"/>
<reference evidence="1 2" key="1">
    <citation type="submission" date="2019-10" db="EMBL/GenBank/DDBJ databases">
        <title>Description of Paenibacillus terrestris sp. nov.</title>
        <authorList>
            <person name="Carlier A."/>
            <person name="Qi S."/>
        </authorList>
    </citation>
    <scope>NUCLEOTIDE SEQUENCE [LARGE SCALE GENOMIC DNA]</scope>
    <source>
        <strain evidence="1 2">LMG 31458</strain>
    </source>
</reference>
<accession>A0ABX1Y7Z5</accession>
<sequence>MSDFSDGSTLVEAITGKWHRLEKGIRKGTFLIEFSNTLLLNIHVTTNHIDVLMKDHEDIFRLMGDFSFEGLDTEEHKFMFHSLGIDHVHFNNRDIRVDNPKSEISTVFVKLSHDKKIETINKLAGQ</sequence>
<gene>
    <name evidence="1" type="ORF">GC098_33365</name>
</gene>
<protein>
    <submittedName>
        <fullName evidence="1">Uncharacterized protein</fullName>
    </submittedName>
</protein>
<organism evidence="1 2">
    <name type="scientific">Paenibacillus phytorum</name>
    <dbReference type="NCBI Taxonomy" id="2654977"/>
    <lineage>
        <taxon>Bacteria</taxon>
        <taxon>Bacillati</taxon>
        <taxon>Bacillota</taxon>
        <taxon>Bacilli</taxon>
        <taxon>Bacillales</taxon>
        <taxon>Paenibacillaceae</taxon>
        <taxon>Paenibacillus</taxon>
    </lineage>
</organism>